<dbReference type="Proteomes" id="UP001160390">
    <property type="component" value="Unassembled WGS sequence"/>
</dbReference>
<dbReference type="EMBL" id="CABFNP030000690">
    <property type="protein sequence ID" value="CAI6078215.1"/>
    <property type="molecule type" value="Genomic_DNA"/>
</dbReference>
<reference evidence="1" key="1">
    <citation type="submission" date="2023-01" db="EMBL/GenBank/DDBJ databases">
        <authorList>
            <person name="Piombo E."/>
        </authorList>
    </citation>
    <scope>NUCLEOTIDE SEQUENCE</scope>
</reference>
<proteinExistence type="predicted"/>
<keyword evidence="2" id="KW-1185">Reference proteome</keyword>
<evidence type="ECO:0000313" key="1">
    <source>
        <dbReference type="EMBL" id="CAI6078215.1"/>
    </source>
</evidence>
<protein>
    <recommendedName>
        <fullName evidence="3">NmrA-like domain-containing protein</fullName>
    </recommendedName>
</protein>
<evidence type="ECO:0000313" key="2">
    <source>
        <dbReference type="Proteomes" id="UP001160390"/>
    </source>
</evidence>
<accession>A0AA35PYE2</accession>
<dbReference type="AlphaFoldDB" id="A0AA35PYE2"/>
<comment type="caution">
    <text evidence="1">The sequence shown here is derived from an EMBL/GenBank/DDBJ whole genome shotgun (WGS) entry which is preliminary data.</text>
</comment>
<organism evidence="1 2">
    <name type="scientific">Clonostachys chloroleuca</name>
    <dbReference type="NCBI Taxonomy" id="1926264"/>
    <lineage>
        <taxon>Eukaryota</taxon>
        <taxon>Fungi</taxon>
        <taxon>Dikarya</taxon>
        <taxon>Ascomycota</taxon>
        <taxon>Pezizomycotina</taxon>
        <taxon>Sordariomycetes</taxon>
        <taxon>Hypocreomycetidae</taxon>
        <taxon>Hypocreales</taxon>
        <taxon>Bionectriaceae</taxon>
        <taxon>Clonostachys</taxon>
    </lineage>
</organism>
<sequence length="131" mass="14474">MKTPLNGQFSRIGAFTELIVNFDIAFDWQNKSAEVWEDGGHRVSTTSLAGTAKAIESALKDPTIEMIDNPSKEMERLEKIAKQNPEPGKVYKFVGATLLSGRFQSFYEKVDNELLGLGLIDLEAKFAASFG</sequence>
<name>A0AA35PYE2_9HYPO</name>
<evidence type="ECO:0008006" key="3">
    <source>
        <dbReference type="Google" id="ProtNLM"/>
    </source>
</evidence>
<gene>
    <name evidence="1" type="ORF">CCHLO57077_00015204</name>
</gene>